<organism evidence="1 2">
    <name type="scientific">Planotetraspora kaengkrachanensis</name>
    <dbReference type="NCBI Taxonomy" id="575193"/>
    <lineage>
        <taxon>Bacteria</taxon>
        <taxon>Bacillati</taxon>
        <taxon>Actinomycetota</taxon>
        <taxon>Actinomycetes</taxon>
        <taxon>Streptosporangiales</taxon>
        <taxon>Streptosporangiaceae</taxon>
        <taxon>Planotetraspora</taxon>
    </lineage>
</organism>
<proteinExistence type="predicted"/>
<dbReference type="Gene3D" id="3.40.50.1820">
    <property type="entry name" value="alpha/beta hydrolase"/>
    <property type="match status" value="1"/>
</dbReference>
<reference evidence="1 2" key="1">
    <citation type="submission" date="2021-01" db="EMBL/GenBank/DDBJ databases">
        <title>Whole genome shotgun sequence of Planotetraspora kaengkrachanensis NBRC 104272.</title>
        <authorList>
            <person name="Komaki H."/>
            <person name="Tamura T."/>
        </authorList>
    </citation>
    <scope>NUCLEOTIDE SEQUENCE [LARGE SCALE GENOMIC DNA]</scope>
    <source>
        <strain evidence="1 2">NBRC 104272</strain>
    </source>
</reference>
<accession>A0A8J3PXD5</accession>
<gene>
    <name evidence="1" type="ORF">Pka01_59460</name>
</gene>
<name>A0A8J3PXD5_9ACTN</name>
<keyword evidence="2" id="KW-1185">Reference proteome</keyword>
<evidence type="ECO:0008006" key="3">
    <source>
        <dbReference type="Google" id="ProtNLM"/>
    </source>
</evidence>
<dbReference type="InterPro" id="IPR029058">
    <property type="entry name" value="AB_hydrolase_fold"/>
</dbReference>
<dbReference type="Proteomes" id="UP000630097">
    <property type="component" value="Unassembled WGS sequence"/>
</dbReference>
<dbReference type="RefSeq" id="WP_203886146.1">
    <property type="nucleotide sequence ID" value="NZ_BAABHH010000024.1"/>
</dbReference>
<dbReference type="EMBL" id="BONV01000033">
    <property type="protein sequence ID" value="GIG82819.1"/>
    <property type="molecule type" value="Genomic_DNA"/>
</dbReference>
<protein>
    <recommendedName>
        <fullName evidence="3">Alpha/beta hydrolase</fullName>
    </recommendedName>
</protein>
<dbReference type="SUPFAM" id="SSF53474">
    <property type="entry name" value="alpha/beta-Hydrolases"/>
    <property type="match status" value="1"/>
</dbReference>
<sequence length="254" mass="27525">MHSLQFTAESPSNGMIERDFTVGDVPGVLWSPASGAVRAPLVLMGHGGGNHKKHPAMAGRAHRLVTGCGFHVAVIDAPGHGDRPRTEHDEQEIAALFEARAAGEPEGPIVVRYNAYLAEIAVPEWQATLDALQELPEIGADGPVGYFGINMGTAIGVPLVAIEPRITAAVFGQHWPDVLAEKAKRITIPIEFDMQWDDEHIPREAGLALFDAFASKEKTLHANAGRHKELPRFEADSAVRFFARHFGREVTLPA</sequence>
<evidence type="ECO:0000313" key="2">
    <source>
        <dbReference type="Proteomes" id="UP000630097"/>
    </source>
</evidence>
<comment type="caution">
    <text evidence="1">The sequence shown here is derived from an EMBL/GenBank/DDBJ whole genome shotgun (WGS) entry which is preliminary data.</text>
</comment>
<dbReference type="AlphaFoldDB" id="A0A8J3PXD5"/>
<evidence type="ECO:0000313" key="1">
    <source>
        <dbReference type="EMBL" id="GIG82819.1"/>
    </source>
</evidence>